<organism evidence="10">
    <name type="scientific">marine sediment metagenome</name>
    <dbReference type="NCBI Taxonomy" id="412755"/>
    <lineage>
        <taxon>unclassified sequences</taxon>
        <taxon>metagenomes</taxon>
        <taxon>ecological metagenomes</taxon>
    </lineage>
</organism>
<dbReference type="SUPFAM" id="SSF52402">
    <property type="entry name" value="Adenine nucleotide alpha hydrolases-like"/>
    <property type="match status" value="1"/>
</dbReference>
<dbReference type="PANTHER" id="PTHR11933:SF5">
    <property type="entry name" value="MITOCHONDRIAL TRNA-SPECIFIC 2-THIOURIDYLASE 1"/>
    <property type="match status" value="1"/>
</dbReference>
<dbReference type="Gene3D" id="2.40.30.10">
    <property type="entry name" value="Translation factors"/>
    <property type="match status" value="1"/>
</dbReference>
<evidence type="ECO:0000313" key="10">
    <source>
        <dbReference type="EMBL" id="GAH44496.1"/>
    </source>
</evidence>
<sequence>MFPVGDYTKTQIRALAKKWDLPVYEKAESQEICFLDTNLYKFLKSRIHTNKGPIITAKGKEIGEHQGLAYYTIGQRKGIKIGGIGPFYVVDKDFKKNVLIVAQGDFDDALFKKEFTVSKTNWISKPLKFPFKCNVKIRHLTPSVPATIKGNKVIFDKKQRAITPGQSAVFYSRDEVLGGGIIM</sequence>
<evidence type="ECO:0000256" key="2">
    <source>
        <dbReference type="ARBA" id="ARBA00022679"/>
    </source>
</evidence>
<feature type="domain" description="tRNA-specific 2-thiouridylase MnmA-like central" evidence="9">
    <location>
        <begin position="41"/>
        <end position="103"/>
    </location>
</feature>
<evidence type="ECO:0000259" key="8">
    <source>
        <dbReference type="Pfam" id="PF20258"/>
    </source>
</evidence>
<evidence type="ECO:0000256" key="7">
    <source>
        <dbReference type="ARBA" id="ARBA00023157"/>
    </source>
</evidence>
<dbReference type="InterPro" id="IPR046885">
    <property type="entry name" value="MnmA-like_C"/>
</dbReference>
<proteinExistence type="predicted"/>
<keyword evidence="1" id="KW-0820">tRNA-binding</keyword>
<dbReference type="Gene3D" id="2.30.30.280">
    <property type="entry name" value="Adenine nucleotide alpha hydrolases-like domains"/>
    <property type="match status" value="1"/>
</dbReference>
<evidence type="ECO:0000256" key="3">
    <source>
        <dbReference type="ARBA" id="ARBA00022694"/>
    </source>
</evidence>
<dbReference type="Pfam" id="PF20258">
    <property type="entry name" value="tRNA_Me_trans_C"/>
    <property type="match status" value="1"/>
</dbReference>
<dbReference type="GO" id="GO:0002143">
    <property type="term" value="P:tRNA wobble position uridine thiolation"/>
    <property type="evidence" value="ECO:0007669"/>
    <property type="project" value="TreeGrafter"/>
</dbReference>
<gene>
    <name evidence="10" type="ORF">S03H2_19257</name>
</gene>
<comment type="caution">
    <text evidence="10">The sequence shown here is derived from an EMBL/GenBank/DDBJ whole genome shotgun (WGS) entry which is preliminary data.</text>
</comment>
<protein>
    <recommendedName>
        <fullName evidence="11">tRNA-specific 2-thiouridylase MnmA</fullName>
    </recommendedName>
</protein>
<evidence type="ECO:0000256" key="4">
    <source>
        <dbReference type="ARBA" id="ARBA00022741"/>
    </source>
</evidence>
<dbReference type="Pfam" id="PF03054">
    <property type="entry name" value="tRNA_Me_trans"/>
    <property type="match status" value="1"/>
</dbReference>
<evidence type="ECO:0000256" key="5">
    <source>
        <dbReference type="ARBA" id="ARBA00022840"/>
    </source>
</evidence>
<dbReference type="InterPro" id="IPR023382">
    <property type="entry name" value="MnmA-like_central_sf"/>
</dbReference>
<dbReference type="GO" id="GO:0005524">
    <property type="term" value="F:ATP binding"/>
    <property type="evidence" value="ECO:0007669"/>
    <property type="project" value="UniProtKB-KW"/>
</dbReference>
<dbReference type="GO" id="GO:0016783">
    <property type="term" value="F:sulfurtransferase activity"/>
    <property type="evidence" value="ECO:0007669"/>
    <property type="project" value="InterPro"/>
</dbReference>
<evidence type="ECO:0000259" key="9">
    <source>
        <dbReference type="Pfam" id="PF20259"/>
    </source>
</evidence>
<keyword evidence="7" id="KW-1015">Disulfide bond</keyword>
<reference evidence="10" key="1">
    <citation type="journal article" date="2014" name="Front. Microbiol.">
        <title>High frequency of phylogenetically diverse reductive dehalogenase-homologous genes in deep subseafloor sedimentary metagenomes.</title>
        <authorList>
            <person name="Kawai M."/>
            <person name="Futagami T."/>
            <person name="Toyoda A."/>
            <person name="Takaki Y."/>
            <person name="Nishi S."/>
            <person name="Hori S."/>
            <person name="Arai W."/>
            <person name="Tsubouchi T."/>
            <person name="Morono Y."/>
            <person name="Uchiyama I."/>
            <person name="Ito T."/>
            <person name="Fujiyama A."/>
            <person name="Inagaki F."/>
            <person name="Takami H."/>
        </authorList>
    </citation>
    <scope>NUCLEOTIDE SEQUENCE</scope>
    <source>
        <strain evidence="10">Expedition CK06-06</strain>
    </source>
</reference>
<accession>X1FFW5</accession>
<evidence type="ECO:0000256" key="6">
    <source>
        <dbReference type="ARBA" id="ARBA00022884"/>
    </source>
</evidence>
<dbReference type="Gene3D" id="3.40.50.620">
    <property type="entry name" value="HUPs"/>
    <property type="match status" value="1"/>
</dbReference>
<dbReference type="FunFam" id="2.30.30.280:FF:000001">
    <property type="entry name" value="tRNA-specific 2-thiouridylase MnmA"/>
    <property type="match status" value="1"/>
</dbReference>
<dbReference type="AlphaFoldDB" id="X1FFW5"/>
<keyword evidence="4" id="KW-0547">Nucleotide-binding</keyword>
<dbReference type="InterPro" id="IPR046884">
    <property type="entry name" value="MnmA-like_central"/>
</dbReference>
<dbReference type="EMBL" id="BARU01010045">
    <property type="protein sequence ID" value="GAH44496.1"/>
    <property type="molecule type" value="Genomic_DNA"/>
</dbReference>
<dbReference type="Pfam" id="PF20259">
    <property type="entry name" value="tRNA_Me_trans_M"/>
    <property type="match status" value="1"/>
</dbReference>
<dbReference type="PANTHER" id="PTHR11933">
    <property type="entry name" value="TRNA 5-METHYLAMINOMETHYL-2-THIOURIDYLATE -METHYLTRANSFERASE"/>
    <property type="match status" value="1"/>
</dbReference>
<keyword evidence="3" id="KW-0819">tRNA processing</keyword>
<dbReference type="InterPro" id="IPR014729">
    <property type="entry name" value="Rossmann-like_a/b/a_fold"/>
</dbReference>
<keyword evidence="6" id="KW-0694">RNA-binding</keyword>
<feature type="domain" description="tRNA-specific 2-thiouridylase MnmA-like C-terminal" evidence="8">
    <location>
        <begin position="113"/>
        <end position="182"/>
    </location>
</feature>
<evidence type="ECO:0000256" key="1">
    <source>
        <dbReference type="ARBA" id="ARBA00022555"/>
    </source>
</evidence>
<evidence type="ECO:0008006" key="11">
    <source>
        <dbReference type="Google" id="ProtNLM"/>
    </source>
</evidence>
<dbReference type="GO" id="GO:0000049">
    <property type="term" value="F:tRNA binding"/>
    <property type="evidence" value="ECO:0007669"/>
    <property type="project" value="UniProtKB-KW"/>
</dbReference>
<name>X1FFW5_9ZZZZ</name>
<keyword evidence="5" id="KW-0067">ATP-binding</keyword>
<keyword evidence="2" id="KW-0808">Transferase</keyword>